<dbReference type="Proteomes" id="UP001497623">
    <property type="component" value="Unassembled WGS sequence"/>
</dbReference>
<dbReference type="AlphaFoldDB" id="A0AAV2PKV0"/>
<organism evidence="1 2">
    <name type="scientific">Meganyctiphanes norvegica</name>
    <name type="common">Northern krill</name>
    <name type="synonym">Thysanopoda norvegica</name>
    <dbReference type="NCBI Taxonomy" id="48144"/>
    <lineage>
        <taxon>Eukaryota</taxon>
        <taxon>Metazoa</taxon>
        <taxon>Ecdysozoa</taxon>
        <taxon>Arthropoda</taxon>
        <taxon>Crustacea</taxon>
        <taxon>Multicrustacea</taxon>
        <taxon>Malacostraca</taxon>
        <taxon>Eumalacostraca</taxon>
        <taxon>Eucarida</taxon>
        <taxon>Euphausiacea</taxon>
        <taxon>Euphausiidae</taxon>
        <taxon>Meganyctiphanes</taxon>
    </lineage>
</organism>
<gene>
    <name evidence="1" type="ORF">MNOR_LOCUS625</name>
</gene>
<protein>
    <submittedName>
        <fullName evidence="1">Uncharacterized protein</fullName>
    </submittedName>
</protein>
<dbReference type="EMBL" id="CAXKWB010000144">
    <property type="protein sequence ID" value="CAL4059503.1"/>
    <property type="molecule type" value="Genomic_DNA"/>
</dbReference>
<evidence type="ECO:0000313" key="2">
    <source>
        <dbReference type="Proteomes" id="UP001497623"/>
    </source>
</evidence>
<comment type="caution">
    <text evidence="1">The sequence shown here is derived from an EMBL/GenBank/DDBJ whole genome shotgun (WGS) entry which is preliminary data.</text>
</comment>
<evidence type="ECO:0000313" key="1">
    <source>
        <dbReference type="EMBL" id="CAL4059503.1"/>
    </source>
</evidence>
<keyword evidence="2" id="KW-1185">Reference proteome</keyword>
<accession>A0AAV2PKV0</accession>
<proteinExistence type="predicted"/>
<reference evidence="1 2" key="1">
    <citation type="submission" date="2024-05" db="EMBL/GenBank/DDBJ databases">
        <authorList>
            <person name="Wallberg A."/>
        </authorList>
    </citation>
    <scope>NUCLEOTIDE SEQUENCE [LARGE SCALE GENOMIC DNA]</scope>
</reference>
<name>A0AAV2PKV0_MEGNR</name>
<feature type="non-terminal residue" evidence="1">
    <location>
        <position position="1"/>
    </location>
</feature>
<sequence length="358" mass="42054">EKALQWLKSPCFCPEDYKIGERKPVVIFLVFMRFIMEKLPNACIDGIWEEIIKQTVLYSRNFSEKGTELFKISMNFYPYTYDKVATGPQMITWLEEALSNKMKCTNPYIRLELFRLIRIMRKWQYPHPTCETMFDTFIHTMSEINPHHVYPSGGVDKVLFGFTDLRYIIKYNKEKNIIDCHDRNGSRFLSHCIQLIGKFAVTVGFISDLVKQINRIRHLCNFLFELRELVIIGPLEPQISKWAKWDQFRYIVSSPPFRPYIVETLCDLTASIINCKGSNRNMACIMDIRDSIVQELNVGTNIYDLPRLLMSRQIQGPKPVCQHSLLLNNLTQMYKNVPMKRVIDSNNDVNHINIINFE</sequence>